<feature type="transmembrane region" description="Helical" evidence="1">
    <location>
        <begin position="36"/>
        <end position="58"/>
    </location>
</feature>
<keyword evidence="1" id="KW-1133">Transmembrane helix</keyword>
<proteinExistence type="predicted"/>
<reference evidence="2" key="1">
    <citation type="submission" date="2009-11" db="EMBL/GenBank/DDBJ databases">
        <authorList>
            <person name="Weinstock G."/>
            <person name="Sodergren E."/>
            <person name="Clifton S."/>
            <person name="Fulton L."/>
            <person name="Fulton B."/>
            <person name="Courtney L."/>
            <person name="Fronick C."/>
            <person name="Harrison M."/>
            <person name="Strong C."/>
            <person name="Farmer C."/>
            <person name="Delahaunty K."/>
            <person name="Markovic C."/>
            <person name="Hall O."/>
            <person name="Minx P."/>
            <person name="Tomlinson C."/>
            <person name="Mitreva M."/>
            <person name="Nelson J."/>
            <person name="Hou S."/>
            <person name="Wollam A."/>
            <person name="Pepin K.H."/>
            <person name="Johnson M."/>
            <person name="Bhonagiri V."/>
            <person name="Nash W.E."/>
            <person name="Warren W."/>
            <person name="Chinwalla A."/>
            <person name="Mardis E.R."/>
            <person name="Wilson R.K."/>
        </authorList>
    </citation>
    <scope>NUCLEOTIDE SEQUENCE [LARGE SCALE GENOMIC DNA]</scope>
    <source>
        <strain evidence="2">DSM 18205</strain>
    </source>
</reference>
<keyword evidence="3" id="KW-1185">Reference proteome</keyword>
<dbReference type="EMBL" id="ACBX02000012">
    <property type="protein sequence ID" value="EFB35707.1"/>
    <property type="molecule type" value="Genomic_DNA"/>
</dbReference>
<keyword evidence="1" id="KW-0812">Transmembrane</keyword>
<evidence type="ECO:0000256" key="1">
    <source>
        <dbReference type="SAM" id="Phobius"/>
    </source>
</evidence>
<dbReference type="AlphaFoldDB" id="D1PBN1"/>
<gene>
    <name evidence="2" type="ORF">PREVCOP_04611</name>
</gene>
<dbReference type="PaxDb" id="537011-PREVCOP_04611"/>
<dbReference type="HOGENOM" id="CLU_2370468_0_0_10"/>
<organism evidence="2 3">
    <name type="scientific">Segatella copri DSM 18205</name>
    <dbReference type="NCBI Taxonomy" id="537011"/>
    <lineage>
        <taxon>Bacteria</taxon>
        <taxon>Pseudomonadati</taxon>
        <taxon>Bacteroidota</taxon>
        <taxon>Bacteroidia</taxon>
        <taxon>Bacteroidales</taxon>
        <taxon>Prevotellaceae</taxon>
        <taxon>Segatella</taxon>
    </lineage>
</organism>
<dbReference type="STRING" id="537011.PREVCOP_04611"/>
<name>D1PBN1_9BACT</name>
<evidence type="ECO:0000313" key="3">
    <source>
        <dbReference type="Proteomes" id="UP000004477"/>
    </source>
</evidence>
<sequence>MLVLSDNIDRATQKGFKVCLQTDYQEKLRGHFYIDIYIAAIMVLVSCLLLFSFLISFLKRLLPLQGARLIALIPRVMPWARSFWAFSPYLNHMRN</sequence>
<dbReference type="Proteomes" id="UP000004477">
    <property type="component" value="Unassembled WGS sequence"/>
</dbReference>
<comment type="caution">
    <text evidence="2">The sequence shown here is derived from an EMBL/GenBank/DDBJ whole genome shotgun (WGS) entry which is preliminary data.</text>
</comment>
<accession>D1PBN1</accession>
<evidence type="ECO:0000313" key="2">
    <source>
        <dbReference type="EMBL" id="EFB35707.1"/>
    </source>
</evidence>
<keyword evidence="1" id="KW-0472">Membrane</keyword>
<protein>
    <submittedName>
        <fullName evidence="2">Uncharacterized protein</fullName>
    </submittedName>
</protein>